<dbReference type="InterPro" id="IPR014115">
    <property type="entry name" value="TrbI_Ftype"/>
</dbReference>
<reference evidence="1 2" key="1">
    <citation type="submission" date="2019-12" db="EMBL/GenBank/DDBJ databases">
        <title>Genomic-based taxomic classification of the family Erythrobacteraceae.</title>
        <authorList>
            <person name="Xu L."/>
        </authorList>
    </citation>
    <scope>NUCLEOTIDE SEQUENCE [LARGE SCALE GENOMIC DNA]</scope>
    <source>
        <strain evidence="1 2">M0322</strain>
    </source>
</reference>
<sequence length="126" mass="13563">MTDLLRIEPRWAKRSAVILGTCAVLVWGGWITHEVTANRPPELVTVRLAETMASFVDEAARADADPAEVQAASLAYLRAAEAAVAAMDGKGRVVLVAEAVLAGEAVDATPELERRISEELKKDQRP</sequence>
<dbReference type="RefSeq" id="WP_160771733.1">
    <property type="nucleotide sequence ID" value="NZ_WTYV01000003.1"/>
</dbReference>
<organism evidence="1 2">
    <name type="scientific">Alteraurantiacibacter buctensis</name>
    <dbReference type="NCBI Taxonomy" id="1503981"/>
    <lineage>
        <taxon>Bacteria</taxon>
        <taxon>Pseudomonadati</taxon>
        <taxon>Pseudomonadota</taxon>
        <taxon>Alphaproteobacteria</taxon>
        <taxon>Sphingomonadales</taxon>
        <taxon>Erythrobacteraceae</taxon>
        <taxon>Alteraurantiacibacter</taxon>
    </lineage>
</organism>
<evidence type="ECO:0008006" key="3">
    <source>
        <dbReference type="Google" id="ProtNLM"/>
    </source>
</evidence>
<protein>
    <recommendedName>
        <fullName evidence="3">Type-F conjugative transfer system protein TrbI</fullName>
    </recommendedName>
</protein>
<dbReference type="Pfam" id="PF09677">
    <property type="entry name" value="TrbI_Ftype"/>
    <property type="match status" value="1"/>
</dbReference>
<dbReference type="Proteomes" id="UP000466966">
    <property type="component" value="Unassembled WGS sequence"/>
</dbReference>
<proteinExistence type="predicted"/>
<accession>A0A844YZ83</accession>
<evidence type="ECO:0000313" key="2">
    <source>
        <dbReference type="Proteomes" id="UP000466966"/>
    </source>
</evidence>
<comment type="caution">
    <text evidence="1">The sequence shown here is derived from an EMBL/GenBank/DDBJ whole genome shotgun (WGS) entry which is preliminary data.</text>
</comment>
<keyword evidence="2" id="KW-1185">Reference proteome</keyword>
<evidence type="ECO:0000313" key="1">
    <source>
        <dbReference type="EMBL" id="MXO71774.1"/>
    </source>
</evidence>
<gene>
    <name evidence="1" type="ORF">GRI99_08995</name>
</gene>
<dbReference type="AlphaFoldDB" id="A0A844YZ83"/>
<dbReference type="OrthoDB" id="7409791at2"/>
<name>A0A844YZ83_9SPHN</name>
<dbReference type="EMBL" id="WTYV01000003">
    <property type="protein sequence ID" value="MXO71774.1"/>
    <property type="molecule type" value="Genomic_DNA"/>
</dbReference>